<dbReference type="NCBIfam" id="NF003814">
    <property type="entry name" value="PRK05406.1-3"/>
    <property type="match status" value="1"/>
</dbReference>
<evidence type="ECO:0000313" key="2">
    <source>
        <dbReference type="Proteomes" id="UP000282818"/>
    </source>
</evidence>
<dbReference type="InterPro" id="IPR005501">
    <property type="entry name" value="LamB/YcsF/PxpA-like"/>
</dbReference>
<dbReference type="PANTHER" id="PTHR30292">
    <property type="entry name" value="UNCHARACTERIZED PROTEIN YBGL-RELATED"/>
    <property type="match status" value="1"/>
</dbReference>
<dbReference type="SUPFAM" id="SSF88713">
    <property type="entry name" value="Glycoside hydrolase/deacetylase"/>
    <property type="match status" value="1"/>
</dbReference>
<dbReference type="PANTHER" id="PTHR30292:SF0">
    <property type="entry name" value="5-OXOPROLINASE SUBUNIT A"/>
    <property type="match status" value="1"/>
</dbReference>
<dbReference type="GO" id="GO:0005975">
    <property type="term" value="P:carbohydrate metabolic process"/>
    <property type="evidence" value="ECO:0007669"/>
    <property type="project" value="InterPro"/>
</dbReference>
<dbReference type="AlphaFoldDB" id="A0A437QAF5"/>
<dbReference type="Pfam" id="PF03746">
    <property type="entry name" value="LamB_YcsF"/>
    <property type="match status" value="1"/>
</dbReference>
<accession>A0A437QAF5</accession>
<dbReference type="InterPro" id="IPR011330">
    <property type="entry name" value="Glyco_hydro/deAcase_b/a-brl"/>
</dbReference>
<comment type="caution">
    <text evidence="1">The sequence shown here is derived from an EMBL/GenBank/DDBJ whole genome shotgun (WGS) entry which is preliminary data.</text>
</comment>
<name>A0A437QAF5_9GAMM</name>
<sequence length="247" mass="26750">MSLKLNCDLGESFGSWKMGMDEAVMPHIDQANIACGFHAGDPLVLQKTLTLAKTHGVTVGAHPGYPDLVGFGRRSMNATPAEIKAMMHYQMAAVDGMAAIQGLELSYVKPHGALYNDMMKDSNVRRAIMEAVASYHKPVVLMLQGTPEAETHRAEAAEFGLTLWFEAFADRCYDDDGKLLARTREGAVHSRDKMLAQVKQLKESGTVTSVSGHTLNLHADTLCVHGDNLEGVQAIAEIRALINGEAS</sequence>
<keyword evidence="2" id="KW-1185">Reference proteome</keyword>
<evidence type="ECO:0000313" key="1">
    <source>
        <dbReference type="EMBL" id="RVU31505.1"/>
    </source>
</evidence>
<dbReference type="CDD" id="cd10787">
    <property type="entry name" value="LamB_YcsF_like"/>
    <property type="match status" value="1"/>
</dbReference>
<gene>
    <name evidence="1" type="primary">pxpA</name>
    <name evidence="1" type="ORF">EOE65_05865</name>
</gene>
<dbReference type="GO" id="GO:0017168">
    <property type="term" value="F:5-oxoprolinase (ATP-hydrolyzing) activity"/>
    <property type="evidence" value="ECO:0007669"/>
    <property type="project" value="UniProtKB-EC"/>
</dbReference>
<dbReference type="Gene3D" id="3.20.20.370">
    <property type="entry name" value="Glycoside hydrolase/deacetylase"/>
    <property type="match status" value="1"/>
</dbReference>
<dbReference type="EC" id="3.5.2.9" evidence="1"/>
<protein>
    <submittedName>
        <fullName evidence="1">5-oxoprolinase subunit PxpA</fullName>
        <ecNumber evidence="1">3.5.2.9</ecNumber>
    </submittedName>
</protein>
<keyword evidence="1" id="KW-0378">Hydrolase</keyword>
<reference evidence="1 2" key="1">
    <citation type="submission" date="2019-01" db="EMBL/GenBank/DDBJ databases">
        <authorList>
            <person name="Chen W.-M."/>
        </authorList>
    </citation>
    <scope>NUCLEOTIDE SEQUENCE [LARGE SCALE GENOMIC DNA]</scope>
    <source>
        <strain evidence="1 2">HPM-16</strain>
    </source>
</reference>
<dbReference type="RefSeq" id="WP_127693364.1">
    <property type="nucleotide sequence ID" value="NZ_SACQ01000002.1"/>
</dbReference>
<dbReference type="NCBIfam" id="NF003816">
    <property type="entry name" value="PRK05406.1-5"/>
    <property type="match status" value="1"/>
</dbReference>
<organism evidence="1 2">
    <name type="scientific">Neptunomonas marina</name>
    <dbReference type="NCBI Taxonomy" id="1815562"/>
    <lineage>
        <taxon>Bacteria</taxon>
        <taxon>Pseudomonadati</taxon>
        <taxon>Pseudomonadota</taxon>
        <taxon>Gammaproteobacteria</taxon>
        <taxon>Oceanospirillales</taxon>
        <taxon>Oceanospirillaceae</taxon>
        <taxon>Neptunomonas</taxon>
    </lineage>
</organism>
<proteinExistence type="predicted"/>
<dbReference type="EMBL" id="SACQ01000002">
    <property type="protein sequence ID" value="RVU31505.1"/>
    <property type="molecule type" value="Genomic_DNA"/>
</dbReference>
<dbReference type="Proteomes" id="UP000282818">
    <property type="component" value="Unassembled WGS sequence"/>
</dbReference>